<dbReference type="Proteomes" id="UP000683000">
    <property type="component" value="Unassembled WGS sequence"/>
</dbReference>
<name>A0A8I3A787_9AGAM</name>
<reference evidence="1" key="1">
    <citation type="submission" date="2021-03" db="EMBL/GenBank/DDBJ databases">
        <title>Evolutionary innovations through gain and loss of genes in the ectomycorrhizal Boletales.</title>
        <authorList>
            <person name="Wu G."/>
            <person name="Miyauchi S."/>
            <person name="Morin E."/>
            <person name="Yang Z.-L."/>
            <person name="Xu J."/>
            <person name="Martin F.M."/>
        </authorList>
    </citation>
    <scope>NUCLEOTIDE SEQUENCE</scope>
    <source>
        <strain evidence="1">BR01</strain>
    </source>
</reference>
<organism evidence="1 2">
    <name type="scientific">Boletus reticuloceps</name>
    <dbReference type="NCBI Taxonomy" id="495285"/>
    <lineage>
        <taxon>Eukaryota</taxon>
        <taxon>Fungi</taxon>
        <taxon>Dikarya</taxon>
        <taxon>Basidiomycota</taxon>
        <taxon>Agaricomycotina</taxon>
        <taxon>Agaricomycetes</taxon>
        <taxon>Agaricomycetidae</taxon>
        <taxon>Boletales</taxon>
        <taxon>Boletineae</taxon>
        <taxon>Boletaceae</taxon>
        <taxon>Boletoideae</taxon>
        <taxon>Boletus</taxon>
    </lineage>
</organism>
<dbReference type="OrthoDB" id="3242924at2759"/>
<proteinExistence type="predicted"/>
<comment type="caution">
    <text evidence="1">The sequence shown here is derived from an EMBL/GenBank/DDBJ whole genome shotgun (WGS) entry which is preliminary data.</text>
</comment>
<dbReference type="AlphaFoldDB" id="A0A8I3A787"/>
<accession>A0A8I3A787</accession>
<evidence type="ECO:0000313" key="1">
    <source>
        <dbReference type="EMBL" id="KAG6372110.1"/>
    </source>
</evidence>
<sequence length="147" mass="16400">MRIRDGGDTFRTKQVSRRSGTLEQKNCYVRYEIAFETRAGSIVTTLGYGELKKLPVDAFFNNLSGAKVVLALVTPWDSDGKDASKENVYMTTSRADFVTDVRSIWAVVGLVETRGKWGIIDRIQEGVMANFAEEEHSGNPEGDEDIM</sequence>
<evidence type="ECO:0000313" key="2">
    <source>
        <dbReference type="Proteomes" id="UP000683000"/>
    </source>
</evidence>
<keyword evidence="2" id="KW-1185">Reference proteome</keyword>
<gene>
    <name evidence="1" type="ORF">JVT61DRAFT_8824</name>
</gene>
<dbReference type="EMBL" id="JAGFBS010000030">
    <property type="protein sequence ID" value="KAG6372110.1"/>
    <property type="molecule type" value="Genomic_DNA"/>
</dbReference>
<protein>
    <submittedName>
        <fullName evidence="1">Uncharacterized protein</fullName>
    </submittedName>
</protein>